<accession>A0A4V3D761</accession>
<evidence type="ECO:0000313" key="9">
    <source>
        <dbReference type="Proteomes" id="UP000295281"/>
    </source>
</evidence>
<dbReference type="Proteomes" id="UP000295281">
    <property type="component" value="Unassembled WGS sequence"/>
</dbReference>
<feature type="domain" description="FAD/NAD(P)-binding" evidence="6">
    <location>
        <begin position="3"/>
        <end position="300"/>
    </location>
</feature>
<reference evidence="8 9" key="1">
    <citation type="submission" date="2019-03" db="EMBL/GenBank/DDBJ databases">
        <title>Genomic Encyclopedia of Type Strains, Phase IV (KMG-IV): sequencing the most valuable type-strain genomes for metagenomic binning, comparative biology and taxonomic classification.</title>
        <authorList>
            <person name="Goeker M."/>
        </authorList>
    </citation>
    <scope>NUCLEOTIDE SEQUENCE [LARGE SCALE GENOMIC DNA]</scope>
    <source>
        <strain evidence="8 9">DSM 46770</strain>
    </source>
</reference>
<comment type="cofactor">
    <cofactor evidence="1">
        <name>FAD</name>
        <dbReference type="ChEBI" id="CHEBI:57692"/>
    </cofactor>
</comment>
<evidence type="ECO:0000256" key="5">
    <source>
        <dbReference type="SAM" id="MobiDB-lite"/>
    </source>
</evidence>
<gene>
    <name evidence="8" type="ORF">EV190_12442</name>
</gene>
<dbReference type="Gene3D" id="3.30.390.30">
    <property type="match status" value="1"/>
</dbReference>
<feature type="region of interest" description="Disordered" evidence="5">
    <location>
        <begin position="36"/>
        <end position="57"/>
    </location>
</feature>
<dbReference type="Pfam" id="PF07992">
    <property type="entry name" value="Pyr_redox_2"/>
    <property type="match status" value="1"/>
</dbReference>
<evidence type="ECO:0000256" key="2">
    <source>
        <dbReference type="ARBA" id="ARBA00022630"/>
    </source>
</evidence>
<dbReference type="RefSeq" id="WP_133743129.1">
    <property type="nucleotide sequence ID" value="NZ_SNYN01000024.1"/>
</dbReference>
<protein>
    <submittedName>
        <fullName evidence="8">3-phenylpropionate/trans-cinnamate dioxygenase ferredoxin reductase subunit</fullName>
    </submittedName>
</protein>
<dbReference type="SUPFAM" id="SSF51905">
    <property type="entry name" value="FAD/NAD(P)-binding domain"/>
    <property type="match status" value="1"/>
</dbReference>
<dbReference type="Pfam" id="PF14759">
    <property type="entry name" value="Reductase_C"/>
    <property type="match status" value="1"/>
</dbReference>
<dbReference type="InterPro" id="IPR036188">
    <property type="entry name" value="FAD/NAD-bd_sf"/>
</dbReference>
<dbReference type="PRINTS" id="PR00411">
    <property type="entry name" value="PNDRDTASEI"/>
</dbReference>
<dbReference type="GO" id="GO:0016651">
    <property type="term" value="F:oxidoreductase activity, acting on NAD(P)H"/>
    <property type="evidence" value="ECO:0007669"/>
    <property type="project" value="TreeGrafter"/>
</dbReference>
<dbReference type="PANTHER" id="PTHR43557">
    <property type="entry name" value="APOPTOSIS-INDUCING FACTOR 1"/>
    <property type="match status" value="1"/>
</dbReference>
<sequence length="403" mass="42313">MKTIVVAGAGAAGLTTAESLREAGFDGTVTLVGEERHRPYSRPPLSKEVLTGKGSPKSLPLREESAFDALGLDLRLGVRATALRPSERAVELSDGTVLTADGVVVATGARARRPAGGLAGTHVLRTLDDAEAVRAGILEHRRVVVIGAGFIGAEVAASAHAMGADVTLVEAAAAPLTRVMDPRVGAVLAELHRDNGVDLRLGAPVSGIEGDGRVERVRLADGTAVETPLVVAGLGVRLNTEWLAGSGVELDAELGGVRCDEYSATSVPGVYAVGDLASWPHPRYGGRIRLEHWTNAGEQARVAARNLLAGNGTRERHTPVPYFWSDQYGMKVQLLGQAAPADSVEVVHGSPEDRKFVAFLGRDGLLVGVLGLRSTPKVMRYRPLLAETTTWEDALAAAGRPVR</sequence>
<feature type="domain" description="Reductase C-terminal" evidence="7">
    <location>
        <begin position="322"/>
        <end position="397"/>
    </location>
</feature>
<proteinExistence type="predicted"/>
<name>A0A4V3D761_9ACTN</name>
<evidence type="ECO:0000256" key="4">
    <source>
        <dbReference type="ARBA" id="ARBA00023002"/>
    </source>
</evidence>
<dbReference type="InterPro" id="IPR023753">
    <property type="entry name" value="FAD/NAD-binding_dom"/>
</dbReference>
<dbReference type="GO" id="GO:0051213">
    <property type="term" value="F:dioxygenase activity"/>
    <property type="evidence" value="ECO:0007669"/>
    <property type="project" value="UniProtKB-KW"/>
</dbReference>
<keyword evidence="9" id="KW-1185">Reference proteome</keyword>
<dbReference type="SUPFAM" id="SSF55424">
    <property type="entry name" value="FAD/NAD-linked reductases, dimerisation (C-terminal) domain"/>
    <property type="match status" value="1"/>
</dbReference>
<dbReference type="InterPro" id="IPR028202">
    <property type="entry name" value="Reductase_C"/>
</dbReference>
<dbReference type="InterPro" id="IPR016156">
    <property type="entry name" value="FAD/NAD-linked_Rdtase_dimer_sf"/>
</dbReference>
<dbReference type="AlphaFoldDB" id="A0A4V3D761"/>
<dbReference type="Gene3D" id="3.50.50.60">
    <property type="entry name" value="FAD/NAD(P)-binding domain"/>
    <property type="match status" value="2"/>
</dbReference>
<evidence type="ECO:0000256" key="1">
    <source>
        <dbReference type="ARBA" id="ARBA00001974"/>
    </source>
</evidence>
<evidence type="ECO:0000256" key="3">
    <source>
        <dbReference type="ARBA" id="ARBA00022827"/>
    </source>
</evidence>
<dbReference type="PRINTS" id="PR00368">
    <property type="entry name" value="FADPNR"/>
</dbReference>
<dbReference type="EMBL" id="SNYN01000024">
    <property type="protein sequence ID" value="TDQ46607.1"/>
    <property type="molecule type" value="Genomic_DNA"/>
</dbReference>
<keyword evidence="4" id="KW-0560">Oxidoreductase</keyword>
<keyword evidence="2" id="KW-0285">Flavoprotein</keyword>
<comment type="caution">
    <text evidence="8">The sequence shown here is derived from an EMBL/GenBank/DDBJ whole genome shotgun (WGS) entry which is preliminary data.</text>
</comment>
<dbReference type="OrthoDB" id="1145at2"/>
<evidence type="ECO:0000259" key="7">
    <source>
        <dbReference type="Pfam" id="PF14759"/>
    </source>
</evidence>
<keyword evidence="3" id="KW-0274">FAD</keyword>
<evidence type="ECO:0000313" key="8">
    <source>
        <dbReference type="EMBL" id="TDQ46607.1"/>
    </source>
</evidence>
<keyword evidence="8" id="KW-0223">Dioxygenase</keyword>
<dbReference type="PANTHER" id="PTHR43557:SF2">
    <property type="entry name" value="RIESKE DOMAIN-CONTAINING PROTEIN-RELATED"/>
    <property type="match status" value="1"/>
</dbReference>
<dbReference type="InterPro" id="IPR050446">
    <property type="entry name" value="FAD-oxidoreductase/Apoptosis"/>
</dbReference>
<dbReference type="GO" id="GO:0005737">
    <property type="term" value="C:cytoplasm"/>
    <property type="evidence" value="ECO:0007669"/>
    <property type="project" value="TreeGrafter"/>
</dbReference>
<organism evidence="8 9">
    <name type="scientific">Actinorugispora endophytica</name>
    <dbReference type="NCBI Taxonomy" id="1605990"/>
    <lineage>
        <taxon>Bacteria</taxon>
        <taxon>Bacillati</taxon>
        <taxon>Actinomycetota</taxon>
        <taxon>Actinomycetes</taxon>
        <taxon>Streptosporangiales</taxon>
        <taxon>Nocardiopsidaceae</taxon>
        <taxon>Actinorugispora</taxon>
    </lineage>
</organism>
<evidence type="ECO:0000259" key="6">
    <source>
        <dbReference type="Pfam" id="PF07992"/>
    </source>
</evidence>